<dbReference type="PANTHER" id="PTHR21556:SF2">
    <property type="entry name" value="TRESLIN"/>
    <property type="match status" value="1"/>
</dbReference>
<dbReference type="GO" id="GO:0010212">
    <property type="term" value="P:response to ionizing radiation"/>
    <property type="evidence" value="ECO:0007669"/>
    <property type="project" value="InterPro"/>
</dbReference>
<evidence type="ECO:0000259" key="2">
    <source>
        <dbReference type="Pfam" id="PF21855"/>
    </source>
</evidence>
<accession>A0A9D4Z3D6</accession>
<gene>
    <name evidence="3" type="ORF">GOP47_0025983</name>
</gene>
<dbReference type="InterPro" id="IPR026153">
    <property type="entry name" value="Treslin"/>
</dbReference>
<comment type="caution">
    <text evidence="3">The sequence shown here is derived from an EMBL/GenBank/DDBJ whole genome shotgun (WGS) entry which is preliminary data.</text>
</comment>
<reference evidence="3" key="1">
    <citation type="submission" date="2021-01" db="EMBL/GenBank/DDBJ databases">
        <title>Adiantum capillus-veneris genome.</title>
        <authorList>
            <person name="Fang Y."/>
            <person name="Liao Q."/>
        </authorList>
    </citation>
    <scope>NUCLEOTIDE SEQUENCE</scope>
    <source>
        <strain evidence="3">H3</strain>
        <tissue evidence="3">Leaf</tissue>
    </source>
</reference>
<dbReference type="InterPro" id="IPR053920">
    <property type="entry name" value="Treslin_STD"/>
</dbReference>
<dbReference type="Pfam" id="PF21855">
    <property type="entry name" value="Treslin_STD"/>
    <property type="match status" value="1"/>
</dbReference>
<feature type="domain" description="Treslin STD" evidence="2">
    <location>
        <begin position="825"/>
        <end position="910"/>
    </location>
</feature>
<dbReference type="OrthoDB" id="1913152at2759"/>
<feature type="region of interest" description="Disordered" evidence="1">
    <location>
        <begin position="522"/>
        <end position="549"/>
    </location>
</feature>
<feature type="region of interest" description="Disordered" evidence="1">
    <location>
        <begin position="924"/>
        <end position="1005"/>
    </location>
</feature>
<evidence type="ECO:0000313" key="3">
    <source>
        <dbReference type="EMBL" id="KAI5059664.1"/>
    </source>
</evidence>
<dbReference type="GO" id="GO:0006260">
    <property type="term" value="P:DNA replication"/>
    <property type="evidence" value="ECO:0007669"/>
    <property type="project" value="InterPro"/>
</dbReference>
<feature type="region of interest" description="Disordered" evidence="1">
    <location>
        <begin position="1036"/>
        <end position="1060"/>
    </location>
</feature>
<dbReference type="GO" id="GO:0030174">
    <property type="term" value="P:regulation of DNA-templated DNA replication initiation"/>
    <property type="evidence" value="ECO:0007669"/>
    <property type="project" value="TreeGrafter"/>
</dbReference>
<dbReference type="AlphaFoldDB" id="A0A9D4Z3D6"/>
<dbReference type="GO" id="GO:0003682">
    <property type="term" value="F:chromatin binding"/>
    <property type="evidence" value="ECO:0007669"/>
    <property type="project" value="TreeGrafter"/>
</dbReference>
<feature type="compositionally biased region" description="Polar residues" evidence="1">
    <location>
        <begin position="975"/>
        <end position="984"/>
    </location>
</feature>
<dbReference type="GO" id="GO:0007095">
    <property type="term" value="P:mitotic G2 DNA damage checkpoint signaling"/>
    <property type="evidence" value="ECO:0007669"/>
    <property type="project" value="TreeGrafter"/>
</dbReference>
<dbReference type="Proteomes" id="UP000886520">
    <property type="component" value="Chromosome 25"/>
</dbReference>
<evidence type="ECO:0000313" key="4">
    <source>
        <dbReference type="Proteomes" id="UP000886520"/>
    </source>
</evidence>
<evidence type="ECO:0000256" key="1">
    <source>
        <dbReference type="SAM" id="MobiDB-lite"/>
    </source>
</evidence>
<name>A0A9D4Z3D6_ADICA</name>
<proteinExistence type="predicted"/>
<feature type="compositionally biased region" description="Basic and acidic residues" evidence="1">
    <location>
        <begin position="995"/>
        <end position="1005"/>
    </location>
</feature>
<dbReference type="GO" id="GO:0033314">
    <property type="term" value="P:mitotic DNA replication checkpoint signaling"/>
    <property type="evidence" value="ECO:0007669"/>
    <property type="project" value="InterPro"/>
</dbReference>
<sequence>MMTPMMKEIERLVIVVDIQSWLLHPHPDKLASLFQESVRTILASMSPSCRWAFKLFDSSMTPFASRCRIGKILGSWACTTRFDSVRPGGDNSPALPEVLSQFCSALNCLHTQLHKTISADVMGINSVPVSPANASFIASSLMELLSDCVWSPLLSANEESAIQSLQGCLPLPVHCNSNLVLFFSALPTNHSELAHFFGVDPMVSQVDMQALFSSTFRKVYGSFSASNIHLCWVDVPSTITTVDHGREIVCSDRIFQRNRFNFMLSNLGWSLTSLDVLITGLRMIAFSVLWQGLAHPWFQITCKPASKVYNMCIQVKDVNKKLLRASLCKVEAISVDNKQIESFIQGKVLLITSTVPKNVFNCAREYVLAQNILRSKAIKTGKSGEFEVMLGDGIDRNLFGDYFFGQIYQQEWCYFEPGKPAWQLLMLHLAREERLAIIDIGSPDGPCFALLEPVSIHTALLSIVSKDWFLEPQSTSPKNDLVELPGKTLSVNDATVNSRMNPESIQALSVEISSQGSQTIKESQHLKASECNNKPRHQKRKPLTPLVSGHRNNLKVDSLVNQERRKKAKQSCSLKHEEIVQHPGKLHLEELYTRSIRRSKIMKVLSCWMRQTKDDKDPPFFSPEICPAVPGGGCCRIPDVGSDNPMTGSEPASTCVDDYSQDSKSQTVLFLSDHNQPIPSLDNDKGQSNQDPLLQNDLVGEDTELSVLPIPPDSPCLEQEKVNQADLKLLELNAYISSLKQKVAECLSSSEIDLYSFAQRVVLDAENAHQICSDSKPDETVWNSLMGLLLRSPRMLDSKYKNCSPPKPASLEMDSGFAVKSQTYGSEEKVREYELQILFRMEILFLMSKLSHRSGAEQVLIDDICRLLESIQFNLPGGVLEGESLLDFSNRMIRQRYIERIPTTVNDIYMAMEFNGHNDLSADEELEQSKVASESIRSGSGAQEDSPCAEDDELSNSDNPYSSSSQGKWRDQTRDVSLQRNLFSGRTKRSSMDPADQKLRQAEAKRERAKRFLHFASSCRDMLRVTVTPKMGVAACPKNHRKHHGNSSRSKPHKLSKSSECEVILQTPLPSAKQQTEVLQTTFPITKQRSDKPPLAAKKKLLVWNW</sequence>
<organism evidence="3 4">
    <name type="scientific">Adiantum capillus-veneris</name>
    <name type="common">Maidenhair fern</name>
    <dbReference type="NCBI Taxonomy" id="13818"/>
    <lineage>
        <taxon>Eukaryota</taxon>
        <taxon>Viridiplantae</taxon>
        <taxon>Streptophyta</taxon>
        <taxon>Embryophyta</taxon>
        <taxon>Tracheophyta</taxon>
        <taxon>Polypodiopsida</taxon>
        <taxon>Polypodiidae</taxon>
        <taxon>Polypodiales</taxon>
        <taxon>Pteridineae</taxon>
        <taxon>Pteridaceae</taxon>
        <taxon>Vittarioideae</taxon>
        <taxon>Adiantum</taxon>
    </lineage>
</organism>
<feature type="compositionally biased region" description="Low complexity" evidence="1">
    <location>
        <begin position="956"/>
        <end position="965"/>
    </location>
</feature>
<feature type="compositionally biased region" description="Polar residues" evidence="1">
    <location>
        <begin position="930"/>
        <end position="943"/>
    </location>
</feature>
<keyword evidence="4" id="KW-1185">Reference proteome</keyword>
<feature type="compositionally biased region" description="Basic residues" evidence="1">
    <location>
        <begin position="1038"/>
        <end position="1056"/>
    </location>
</feature>
<feature type="region of interest" description="Disordered" evidence="1">
    <location>
        <begin position="674"/>
        <end position="693"/>
    </location>
</feature>
<dbReference type="GO" id="GO:0005634">
    <property type="term" value="C:nucleus"/>
    <property type="evidence" value="ECO:0007669"/>
    <property type="project" value="InterPro"/>
</dbReference>
<dbReference type="PANTHER" id="PTHR21556">
    <property type="entry name" value="TRESLIN"/>
    <property type="match status" value="1"/>
</dbReference>
<protein>
    <recommendedName>
        <fullName evidence="2">Treslin STD domain-containing protein</fullName>
    </recommendedName>
</protein>
<dbReference type="EMBL" id="JABFUD020000025">
    <property type="protein sequence ID" value="KAI5059664.1"/>
    <property type="molecule type" value="Genomic_DNA"/>
</dbReference>